<gene>
    <name evidence="4" type="ORF">METZ01_LOCUS337592</name>
</gene>
<dbReference type="InterPro" id="IPR050738">
    <property type="entry name" value="Sulfatase"/>
</dbReference>
<protein>
    <recommendedName>
        <fullName evidence="3">Sulfatase N-terminal domain-containing protein</fullName>
    </recommendedName>
</protein>
<dbReference type="PANTHER" id="PTHR42693">
    <property type="entry name" value="ARYLSULFATASE FAMILY MEMBER"/>
    <property type="match status" value="1"/>
</dbReference>
<dbReference type="Gene3D" id="3.40.720.10">
    <property type="entry name" value="Alkaline Phosphatase, subunit A"/>
    <property type="match status" value="1"/>
</dbReference>
<organism evidence="4">
    <name type="scientific">marine metagenome</name>
    <dbReference type="NCBI Taxonomy" id="408172"/>
    <lineage>
        <taxon>unclassified sequences</taxon>
        <taxon>metagenomes</taxon>
        <taxon>ecological metagenomes</taxon>
    </lineage>
</organism>
<dbReference type="PANTHER" id="PTHR42693:SF43">
    <property type="entry name" value="BLL2667 PROTEIN"/>
    <property type="match status" value="1"/>
</dbReference>
<feature type="region of interest" description="Disordered" evidence="2">
    <location>
        <begin position="1"/>
        <end position="25"/>
    </location>
</feature>
<feature type="non-terminal residue" evidence="4">
    <location>
        <position position="1"/>
    </location>
</feature>
<evidence type="ECO:0000259" key="3">
    <source>
        <dbReference type="Pfam" id="PF00884"/>
    </source>
</evidence>
<dbReference type="AlphaFoldDB" id="A0A382QIE6"/>
<sequence>MSNRTTGPGVTAAESIPSWDPRPTPPSNAPNVVVIVLDDTGFSHLGCFGSDIDTPNIDRLAEGGLRYTNFHTTALCSPTRACLLSGRNHHSVGMRWLSNLDTGFSNCRGVISKSAATLPEVLRKNGYGTFATGKWHLANLEDCSPAGPFDHWPLQRGFNRFHGFLGGATDQFSPELVIDNHAVEPPNEDGYHLSEDLVDQAISM</sequence>
<dbReference type="InterPro" id="IPR017850">
    <property type="entry name" value="Alkaline_phosphatase_core_sf"/>
</dbReference>
<accession>A0A382QIE6</accession>
<proteinExistence type="inferred from homology"/>
<dbReference type="Pfam" id="PF00884">
    <property type="entry name" value="Sulfatase"/>
    <property type="match status" value="1"/>
</dbReference>
<reference evidence="4" key="1">
    <citation type="submission" date="2018-05" db="EMBL/GenBank/DDBJ databases">
        <authorList>
            <person name="Lanie J.A."/>
            <person name="Ng W.-L."/>
            <person name="Kazmierczak K.M."/>
            <person name="Andrzejewski T.M."/>
            <person name="Davidsen T.M."/>
            <person name="Wayne K.J."/>
            <person name="Tettelin H."/>
            <person name="Glass J.I."/>
            <person name="Rusch D."/>
            <person name="Podicherti R."/>
            <person name="Tsui H.-C.T."/>
            <person name="Winkler M.E."/>
        </authorList>
    </citation>
    <scope>NUCLEOTIDE SEQUENCE</scope>
</reference>
<dbReference type="EMBL" id="UINC01114434">
    <property type="protein sequence ID" value="SVC84738.1"/>
    <property type="molecule type" value="Genomic_DNA"/>
</dbReference>
<dbReference type="SUPFAM" id="SSF53649">
    <property type="entry name" value="Alkaline phosphatase-like"/>
    <property type="match status" value="1"/>
</dbReference>
<comment type="similarity">
    <text evidence="1">Belongs to the sulfatase family.</text>
</comment>
<feature type="domain" description="Sulfatase N-terminal" evidence="3">
    <location>
        <begin position="30"/>
        <end position="202"/>
    </location>
</feature>
<evidence type="ECO:0000256" key="1">
    <source>
        <dbReference type="ARBA" id="ARBA00008779"/>
    </source>
</evidence>
<dbReference type="InterPro" id="IPR000917">
    <property type="entry name" value="Sulfatase_N"/>
</dbReference>
<evidence type="ECO:0000313" key="4">
    <source>
        <dbReference type="EMBL" id="SVC84738.1"/>
    </source>
</evidence>
<evidence type="ECO:0000256" key="2">
    <source>
        <dbReference type="SAM" id="MobiDB-lite"/>
    </source>
</evidence>
<feature type="non-terminal residue" evidence="4">
    <location>
        <position position="204"/>
    </location>
</feature>
<name>A0A382QIE6_9ZZZZ</name>